<dbReference type="SUPFAM" id="SSF48371">
    <property type="entry name" value="ARM repeat"/>
    <property type="match status" value="1"/>
</dbReference>
<evidence type="ECO:0000259" key="4">
    <source>
        <dbReference type="Pfam" id="PF23227"/>
    </source>
</evidence>
<evidence type="ECO:0000256" key="1">
    <source>
        <dbReference type="ARBA" id="ARBA00022737"/>
    </source>
</evidence>
<accession>A0A8K1GIR9</accession>
<name>A0A8K1GIR9_9PASS</name>
<dbReference type="EMBL" id="SWJQ01000207">
    <property type="protein sequence ID" value="TRZ18802.1"/>
    <property type="molecule type" value="Genomic_DNA"/>
</dbReference>
<gene>
    <name evidence="5" type="ORF">HGM15179_008296</name>
</gene>
<dbReference type="Proteomes" id="UP000796761">
    <property type="component" value="Unassembled WGS sequence"/>
</dbReference>
<dbReference type="InterPro" id="IPR055406">
    <property type="entry name" value="HEAT_Maestro"/>
</dbReference>
<comment type="caution">
    <text evidence="5">The sequence shown here is derived from an EMBL/GenBank/DDBJ whole genome shotgun (WGS) entry which is preliminary data.</text>
</comment>
<keyword evidence="6" id="KW-1185">Reference proteome</keyword>
<feature type="domain" description="Maestro/Maestro-like HEAT-repeats" evidence="4">
    <location>
        <begin position="215"/>
        <end position="440"/>
    </location>
</feature>
<organism evidence="5 6">
    <name type="scientific">Zosterops borbonicus</name>
    <dbReference type="NCBI Taxonomy" id="364589"/>
    <lineage>
        <taxon>Eukaryota</taxon>
        <taxon>Metazoa</taxon>
        <taxon>Chordata</taxon>
        <taxon>Craniata</taxon>
        <taxon>Vertebrata</taxon>
        <taxon>Euteleostomi</taxon>
        <taxon>Archelosauria</taxon>
        <taxon>Archosauria</taxon>
        <taxon>Dinosauria</taxon>
        <taxon>Saurischia</taxon>
        <taxon>Theropoda</taxon>
        <taxon>Coelurosauria</taxon>
        <taxon>Aves</taxon>
        <taxon>Neognathae</taxon>
        <taxon>Neoaves</taxon>
        <taxon>Telluraves</taxon>
        <taxon>Australaves</taxon>
        <taxon>Passeriformes</taxon>
        <taxon>Sylvioidea</taxon>
        <taxon>Zosteropidae</taxon>
        <taxon>Zosterops</taxon>
    </lineage>
</organism>
<dbReference type="PANTHER" id="PTHR23120">
    <property type="entry name" value="MAESTRO-RELATED HEAT DOMAIN-CONTAINING"/>
    <property type="match status" value="1"/>
</dbReference>
<feature type="domain" description="Maestro-like HEAT-repeats" evidence="3">
    <location>
        <begin position="102"/>
        <end position="171"/>
    </location>
</feature>
<sequence length="486" mass="54421">MFQKFLRIRRRKTRTTATEGTAEPDCGLTELQSEPDVCTDSAEPSKDSDTALNDHRAEADMAVAGYVVITIANTGETQGIRDTGTAATPTVIPAPTMDFFQKSGISSVQEVPAIVRNIHQRLESRLTVDARMQIDIVRLAEEHPADVVLTLLCCAPTCDREMRHYWSSLCSHVAYHLALRLSKEQPSWDLPLLAFLVEVLECLDVTKCCDIVLRVMSWYLKNECRQRRRLALRGLVVLSKDPSMARPMRSLSRSFLDLLGDADGDIVGMSLSVFMNIFQKKRLIISSTSALKLANPGKLLASDNSLVQLLSIQLFEKVMDLVVDQGKKPLKRIVGQSLLLLFLHCHEENQRVAKASLDTLLQATRFLNKRSLKQAVKNENLMKFGKCLLAEDRSRAAEHLRRALPYLEHPQEPLREAATRFIALEAMNKDDSPSSTNLEIQAIFGQRCAELRSSAGFGEPVSQEQEPVKRTSQHSVTPYTADAEHR</sequence>
<evidence type="ECO:0000313" key="5">
    <source>
        <dbReference type="EMBL" id="TRZ18802.1"/>
    </source>
</evidence>
<reference evidence="5" key="1">
    <citation type="submission" date="2019-04" db="EMBL/GenBank/DDBJ databases">
        <title>Genome assembly of Zosterops borbonicus 15179.</title>
        <authorList>
            <person name="Leroy T."/>
            <person name="Anselmetti Y."/>
            <person name="Tilak M.-K."/>
            <person name="Nabholz B."/>
        </authorList>
    </citation>
    <scope>NUCLEOTIDE SEQUENCE</scope>
    <source>
        <strain evidence="5">HGM_15179</strain>
        <tissue evidence="5">Muscle</tissue>
    </source>
</reference>
<dbReference type="PANTHER" id="PTHR23120:SF42">
    <property type="entry name" value="MAESTRO HEAT-LIKE REPEAT FAMILY MEMBER 3"/>
    <property type="match status" value="1"/>
</dbReference>
<protein>
    <submittedName>
        <fullName evidence="5">Uncharacterized protein</fullName>
    </submittedName>
</protein>
<dbReference type="Pfam" id="PF21047">
    <property type="entry name" value="HEAT_Maestro"/>
    <property type="match status" value="1"/>
</dbReference>
<evidence type="ECO:0000313" key="6">
    <source>
        <dbReference type="Proteomes" id="UP000796761"/>
    </source>
</evidence>
<evidence type="ECO:0000259" key="3">
    <source>
        <dbReference type="Pfam" id="PF21047"/>
    </source>
</evidence>
<keyword evidence="1" id="KW-0677">Repeat</keyword>
<feature type="region of interest" description="Disordered" evidence="2">
    <location>
        <begin position="455"/>
        <end position="486"/>
    </location>
</feature>
<dbReference type="GO" id="GO:0005737">
    <property type="term" value="C:cytoplasm"/>
    <property type="evidence" value="ECO:0007669"/>
    <property type="project" value="TreeGrafter"/>
</dbReference>
<dbReference type="InterPro" id="IPR048465">
    <property type="entry name" value="Maestro-like_HEAT"/>
</dbReference>
<evidence type="ECO:0000256" key="2">
    <source>
        <dbReference type="SAM" id="MobiDB-lite"/>
    </source>
</evidence>
<feature type="region of interest" description="Disordered" evidence="2">
    <location>
        <begin position="12"/>
        <end position="50"/>
    </location>
</feature>
<dbReference type="OrthoDB" id="9421177at2759"/>
<dbReference type="InterPro" id="IPR016024">
    <property type="entry name" value="ARM-type_fold"/>
</dbReference>
<dbReference type="AlphaFoldDB" id="A0A8K1GIR9"/>
<proteinExistence type="predicted"/>
<dbReference type="Pfam" id="PF23227">
    <property type="entry name" value="HEAT_MROH2B_C"/>
    <property type="match status" value="1"/>
</dbReference>
<dbReference type="InterPro" id="IPR045206">
    <property type="entry name" value="Maestro_heat-like_prot"/>
</dbReference>